<evidence type="ECO:0000256" key="1">
    <source>
        <dbReference type="SAM" id="MobiDB-lite"/>
    </source>
</evidence>
<feature type="region of interest" description="Disordered" evidence="1">
    <location>
        <begin position="127"/>
        <end position="152"/>
    </location>
</feature>
<dbReference type="InParanoid" id="A0A136JJ86"/>
<dbReference type="Proteomes" id="UP000070501">
    <property type="component" value="Unassembled WGS sequence"/>
</dbReference>
<keyword evidence="3" id="KW-1185">Reference proteome</keyword>
<feature type="compositionally biased region" description="Low complexity" evidence="1">
    <location>
        <begin position="98"/>
        <end position="112"/>
    </location>
</feature>
<gene>
    <name evidence="2" type="ORF">Micbo1qcDRAFT_199928</name>
</gene>
<feature type="compositionally biased region" description="Pro residues" evidence="1">
    <location>
        <begin position="87"/>
        <end position="97"/>
    </location>
</feature>
<dbReference type="EMBL" id="KQ964245">
    <property type="protein sequence ID" value="KXJ97206.1"/>
    <property type="molecule type" value="Genomic_DNA"/>
</dbReference>
<dbReference type="STRING" id="196109.A0A136JJ86"/>
<feature type="region of interest" description="Disordered" evidence="1">
    <location>
        <begin position="84"/>
        <end position="112"/>
    </location>
</feature>
<name>A0A136JJ86_9PEZI</name>
<reference evidence="3" key="1">
    <citation type="submission" date="2016-02" db="EMBL/GenBank/DDBJ databases">
        <title>Draft genome sequence of Microdochium bolleyi, a fungal endophyte of beachgrass.</title>
        <authorList>
            <consortium name="DOE Joint Genome Institute"/>
            <person name="David A.S."/>
            <person name="May G."/>
            <person name="Haridas S."/>
            <person name="Lim J."/>
            <person name="Wang M."/>
            <person name="Labutti K."/>
            <person name="Lipzen A."/>
            <person name="Barry K."/>
            <person name="Grigoriev I.V."/>
        </authorList>
    </citation>
    <scope>NUCLEOTIDE SEQUENCE [LARGE SCALE GENOMIC DNA]</scope>
    <source>
        <strain evidence="3">J235TASD1</strain>
    </source>
</reference>
<proteinExistence type="predicted"/>
<accession>A0A136JJ86</accession>
<evidence type="ECO:0000313" key="2">
    <source>
        <dbReference type="EMBL" id="KXJ97206.1"/>
    </source>
</evidence>
<dbReference type="AlphaFoldDB" id="A0A136JJ86"/>
<feature type="compositionally biased region" description="Polar residues" evidence="1">
    <location>
        <begin position="221"/>
        <end position="242"/>
    </location>
</feature>
<evidence type="ECO:0000313" key="3">
    <source>
        <dbReference type="Proteomes" id="UP000070501"/>
    </source>
</evidence>
<protein>
    <submittedName>
        <fullName evidence="2">Uncharacterized protein</fullName>
    </submittedName>
</protein>
<organism evidence="2 3">
    <name type="scientific">Microdochium bolleyi</name>
    <dbReference type="NCBI Taxonomy" id="196109"/>
    <lineage>
        <taxon>Eukaryota</taxon>
        <taxon>Fungi</taxon>
        <taxon>Dikarya</taxon>
        <taxon>Ascomycota</taxon>
        <taxon>Pezizomycotina</taxon>
        <taxon>Sordariomycetes</taxon>
        <taxon>Xylariomycetidae</taxon>
        <taxon>Xylariales</taxon>
        <taxon>Microdochiaceae</taxon>
        <taxon>Microdochium</taxon>
    </lineage>
</organism>
<feature type="region of interest" description="Disordered" evidence="1">
    <location>
        <begin position="164"/>
        <end position="242"/>
    </location>
</feature>
<sequence>MATSSAESLSVLDSMLQEVLVQLGKALKANISDGSRGVGRFSSTLRERSKESVETYHFALDNIEGEILRAKAVLLRDLAKLRAARAPPSPQTPPPMPLQRQPQEQQTTHEQAAPAAIMGAPILDLPSAAAHTMNPPPFVPGHESAPVAPFPDMGLDMSSDIVDLTSNDINPLQGIPKAPMQSSVEPPPAVKAGTGKSPSATATSKAPDAVSQALGVPPEPKQSTALEGDESSTTQMLDFSNNGTSGVRAVAAEAPEFTNMQFSLDTSTTGMQNAPPAPMPAFDLSGFTNNGAPSDFSTETSFESMPNDMNMSISTETAKDGQNEAKNIDNVFDLDGTADNMDLDLDLETDTVNDSTFDDLFLDTGDSSGMGQFDNAFFGLD</sequence>
<dbReference type="OrthoDB" id="5409998at2759"/>